<dbReference type="PRINTS" id="PR00471">
    <property type="entry name" value="ACETATEKNASE"/>
</dbReference>
<evidence type="ECO:0000256" key="2">
    <source>
        <dbReference type="ARBA" id="ARBA00022741"/>
    </source>
</evidence>
<comment type="similarity">
    <text evidence="5">Belongs to the acetokinase family.</text>
</comment>
<dbReference type="GO" id="GO:0006085">
    <property type="term" value="P:acetyl-CoA biosynthetic process"/>
    <property type="evidence" value="ECO:0007669"/>
    <property type="project" value="UniProtKB-UniRule"/>
</dbReference>
<dbReference type="NCBIfam" id="TIGR00016">
    <property type="entry name" value="ackA"/>
    <property type="match status" value="1"/>
</dbReference>
<dbReference type="InterPro" id="IPR000890">
    <property type="entry name" value="Aliphatic_acid_kin_short-chain"/>
</dbReference>
<dbReference type="HAMAP" id="MF_00020">
    <property type="entry name" value="Acetate_kinase"/>
    <property type="match status" value="1"/>
</dbReference>
<feature type="binding site" evidence="5">
    <location>
        <position position="92"/>
    </location>
    <ligand>
        <name>substrate</name>
    </ligand>
</feature>
<dbReference type="Proteomes" id="UP000242287">
    <property type="component" value="Unassembled WGS sequence"/>
</dbReference>
<accession>A0A2A9NSX0</accession>
<feature type="site" description="Transition state stabilizer" evidence="5">
    <location>
        <position position="241"/>
    </location>
</feature>
<proteinExistence type="inferred from homology"/>
<sequence>MTLILAINAGSSSLKLSLYHRRPSLPSLHLILNASISNIQSSDSQFNLSIDSRHFTDSIEAKDHSSAFAYFIGTIDKHPSIDKISIRYACHRIVHGGTYTNPVRIDSQSYAHIEHLSDLAPLHNGAALSVIQACHVHLPNAVPMAFFDSTFHQTIPPHIYSYAINQDIAVERGLRKYGFHGLSYAYILRAISEYLNKPRETLNLIILHLGSGASACAVRRGVSLDTSMGLTPLAGLPGATRSGSVDPSLIFHYTNKAGRITHDPSLVGDIGVTEAEDILNRKSGWKAISGSSNFKDIVENATHQGPPENLGENLHNLAFHLFLDRILNYIGAYHLKLGARVDALVFAGGIGEQSPGLRQAIGDAVQCLQYQRIDSQRNRTVTFESSSVSDIGEGQADEGRILVCKTDEQFEMAQECALDENLW</sequence>
<keyword evidence="3 5" id="KW-0418">Kinase</keyword>
<feature type="binding site" evidence="5">
    <location>
        <position position="8"/>
    </location>
    <ligand>
        <name>Mg(2+)</name>
        <dbReference type="ChEBI" id="CHEBI:18420"/>
    </ligand>
</feature>
<evidence type="ECO:0000256" key="3">
    <source>
        <dbReference type="ARBA" id="ARBA00022777"/>
    </source>
</evidence>
<dbReference type="STRING" id="703135.A0A2A9NSX0"/>
<name>A0A2A9NSX0_9AGAR</name>
<dbReference type="GO" id="GO:0006083">
    <property type="term" value="P:acetate metabolic process"/>
    <property type="evidence" value="ECO:0007669"/>
    <property type="project" value="TreeGrafter"/>
</dbReference>
<comment type="caution">
    <text evidence="5">Lacks conserved residue(s) required for the propagation of feature annotation.</text>
</comment>
<dbReference type="InterPro" id="IPR023865">
    <property type="entry name" value="Aliphatic_acid_kinase_CS"/>
</dbReference>
<keyword evidence="4 5" id="KW-0067">ATP-binding</keyword>
<dbReference type="OrthoDB" id="67445at2759"/>
<gene>
    <name evidence="6" type="ORF">AMATHDRAFT_138273</name>
</gene>
<feature type="active site" description="Proton donor/acceptor" evidence="5">
    <location>
        <position position="148"/>
    </location>
</feature>
<evidence type="ECO:0000256" key="4">
    <source>
        <dbReference type="ARBA" id="ARBA00022840"/>
    </source>
</evidence>
<reference evidence="6 7" key="1">
    <citation type="submission" date="2014-02" db="EMBL/GenBank/DDBJ databases">
        <title>Transposable element dynamics among asymbiotic and ectomycorrhizal Amanita fungi.</title>
        <authorList>
            <consortium name="DOE Joint Genome Institute"/>
            <person name="Hess J."/>
            <person name="Skrede I."/>
            <person name="Wolfe B."/>
            <person name="LaButti K."/>
            <person name="Ohm R.A."/>
            <person name="Grigoriev I.V."/>
            <person name="Pringle A."/>
        </authorList>
    </citation>
    <scope>NUCLEOTIDE SEQUENCE [LARGE SCALE GENOMIC DNA]</scope>
    <source>
        <strain evidence="6 7">SKay4041</strain>
    </source>
</reference>
<protein>
    <recommendedName>
        <fullName evidence="5">Probable acetate kinase</fullName>
        <ecNumber evidence="5">2.7.2.1</ecNumber>
    </recommendedName>
    <alternativeName>
        <fullName evidence="5">Acetokinase</fullName>
    </alternativeName>
</protein>
<feature type="binding site" evidence="5">
    <location>
        <begin position="208"/>
        <end position="212"/>
    </location>
    <ligand>
        <name>ATP</name>
        <dbReference type="ChEBI" id="CHEBI:30616"/>
    </ligand>
</feature>
<dbReference type="InterPro" id="IPR004372">
    <property type="entry name" value="Ac/propionate_kinase"/>
</dbReference>
<feature type="binding site" evidence="5">
    <location>
        <position position="15"/>
    </location>
    <ligand>
        <name>ATP</name>
        <dbReference type="ChEBI" id="CHEBI:30616"/>
    </ligand>
</feature>
<dbReference type="GO" id="GO:0008776">
    <property type="term" value="F:acetate kinase activity"/>
    <property type="evidence" value="ECO:0007669"/>
    <property type="project" value="UniProtKB-UniRule"/>
</dbReference>
<keyword evidence="7" id="KW-1185">Reference proteome</keyword>
<dbReference type="PANTHER" id="PTHR21060:SF15">
    <property type="entry name" value="ACETATE KINASE-RELATED"/>
    <property type="match status" value="1"/>
</dbReference>
<dbReference type="PROSITE" id="PS01075">
    <property type="entry name" value="ACETATE_KINASE_1"/>
    <property type="match status" value="1"/>
</dbReference>
<keyword evidence="1 5" id="KW-0808">Transferase</keyword>
<dbReference type="UniPathway" id="UPA00340">
    <property type="reaction ID" value="UER00458"/>
</dbReference>
<dbReference type="SUPFAM" id="SSF53067">
    <property type="entry name" value="Actin-like ATPase domain"/>
    <property type="match status" value="2"/>
</dbReference>
<dbReference type="AlphaFoldDB" id="A0A2A9NSX0"/>
<dbReference type="EMBL" id="KZ301975">
    <property type="protein sequence ID" value="PFH53198.1"/>
    <property type="molecule type" value="Genomic_DNA"/>
</dbReference>
<dbReference type="Pfam" id="PF00871">
    <property type="entry name" value="Acetate_kinase"/>
    <property type="match status" value="1"/>
</dbReference>
<evidence type="ECO:0000313" key="7">
    <source>
        <dbReference type="Proteomes" id="UP000242287"/>
    </source>
</evidence>
<evidence type="ECO:0000313" key="6">
    <source>
        <dbReference type="EMBL" id="PFH53198.1"/>
    </source>
</evidence>
<dbReference type="EC" id="2.7.2.1" evidence="5"/>
<comment type="pathway">
    <text evidence="5">Metabolic intermediate biosynthesis; acetyl-CoA biosynthesis; acetyl-CoA from acetate: step 1/2.</text>
</comment>
<feature type="binding site" evidence="5">
    <location>
        <position position="408"/>
    </location>
    <ligand>
        <name>Mg(2+)</name>
        <dbReference type="ChEBI" id="CHEBI:18420"/>
    </ligand>
</feature>
<dbReference type="Gene3D" id="3.30.420.40">
    <property type="match status" value="2"/>
</dbReference>
<organism evidence="6 7">
    <name type="scientific">Amanita thiersii Skay4041</name>
    <dbReference type="NCBI Taxonomy" id="703135"/>
    <lineage>
        <taxon>Eukaryota</taxon>
        <taxon>Fungi</taxon>
        <taxon>Dikarya</taxon>
        <taxon>Basidiomycota</taxon>
        <taxon>Agaricomycotina</taxon>
        <taxon>Agaricomycetes</taxon>
        <taxon>Agaricomycetidae</taxon>
        <taxon>Agaricales</taxon>
        <taxon>Pluteineae</taxon>
        <taxon>Amanitaceae</taxon>
        <taxon>Amanita</taxon>
    </lineage>
</organism>
<evidence type="ECO:0000256" key="5">
    <source>
        <dbReference type="HAMAP-Rule" id="MF_03131"/>
    </source>
</evidence>
<keyword evidence="2 5" id="KW-0547">Nucleotide-binding</keyword>
<keyword evidence="5" id="KW-0460">Magnesium</keyword>
<evidence type="ECO:0000256" key="1">
    <source>
        <dbReference type="ARBA" id="ARBA00022679"/>
    </source>
</evidence>
<dbReference type="InterPro" id="IPR043129">
    <property type="entry name" value="ATPase_NBD"/>
</dbReference>
<dbReference type="GO" id="GO:0000287">
    <property type="term" value="F:magnesium ion binding"/>
    <property type="evidence" value="ECO:0007669"/>
    <property type="project" value="UniProtKB-UniRule"/>
</dbReference>
<feature type="site" description="Transition state stabilizer" evidence="5">
    <location>
        <position position="180"/>
    </location>
</feature>
<keyword evidence="5" id="KW-0479">Metal-binding</keyword>
<dbReference type="PIRSF" id="PIRSF000722">
    <property type="entry name" value="Acetate_prop_kin"/>
    <property type="match status" value="1"/>
</dbReference>
<dbReference type="GO" id="GO:0005524">
    <property type="term" value="F:ATP binding"/>
    <property type="evidence" value="ECO:0007669"/>
    <property type="project" value="UniProtKB-KW"/>
</dbReference>
<comment type="catalytic activity">
    <reaction evidence="5">
        <text>acetate + ATP = acetyl phosphate + ADP</text>
        <dbReference type="Rhea" id="RHEA:11352"/>
        <dbReference type="ChEBI" id="CHEBI:22191"/>
        <dbReference type="ChEBI" id="CHEBI:30089"/>
        <dbReference type="ChEBI" id="CHEBI:30616"/>
        <dbReference type="ChEBI" id="CHEBI:456216"/>
        <dbReference type="EC" id="2.7.2.1"/>
    </reaction>
</comment>
<dbReference type="PANTHER" id="PTHR21060">
    <property type="entry name" value="ACETATE KINASE"/>
    <property type="match status" value="1"/>
</dbReference>
<dbReference type="PROSITE" id="PS01076">
    <property type="entry name" value="ACETATE_KINASE_2"/>
    <property type="match status" value="1"/>
</dbReference>
<comment type="cofactor">
    <cofactor evidence="5">
        <name>Mg(2+)</name>
        <dbReference type="ChEBI" id="CHEBI:18420"/>
    </cofactor>
</comment>